<dbReference type="Pfam" id="PF07068">
    <property type="entry name" value="Gp23"/>
    <property type="match status" value="1"/>
</dbReference>
<evidence type="ECO:0000256" key="2">
    <source>
        <dbReference type="ARBA" id="ARBA00022844"/>
    </source>
</evidence>
<evidence type="ECO:0000313" key="4">
    <source>
        <dbReference type="EMBL" id="XAI71296.1"/>
    </source>
</evidence>
<keyword evidence="2" id="KW-0946">Virion</keyword>
<proteinExistence type="predicted"/>
<organism evidence="4">
    <name type="scientific">Pseudomonas phage Cygsa01</name>
    <dbReference type="NCBI Taxonomy" id="3138529"/>
    <lineage>
        <taxon>Viruses</taxon>
    </lineage>
</organism>
<dbReference type="InterPro" id="IPR010762">
    <property type="entry name" value="Gp23/Gp24_T4-like"/>
</dbReference>
<reference evidence="4" key="1">
    <citation type="journal article" date="2024" name="J. Gen. Virol.">
        <title>Novel phages of Pseudomonas syringae unveil numerous potential auxiliary metabolic genes.</title>
        <authorList>
            <person name="Feltin C."/>
            <person name="Garneau J.R."/>
            <person name="Morris C.E."/>
            <person name="Berard A."/>
            <person name="Torres-Barcelo C."/>
        </authorList>
    </citation>
    <scope>NUCLEOTIDE SEQUENCE</scope>
</reference>
<comment type="subcellular location">
    <subcellularLocation>
        <location evidence="1">Virion</location>
    </subcellularLocation>
</comment>
<evidence type="ECO:0000256" key="1">
    <source>
        <dbReference type="ARBA" id="ARBA00004328"/>
    </source>
</evidence>
<dbReference type="EMBL" id="PP179332">
    <property type="protein sequence ID" value="XAI71296.1"/>
    <property type="molecule type" value="Genomic_DNA"/>
</dbReference>
<feature type="region of interest" description="Disordered" evidence="3">
    <location>
        <begin position="1"/>
        <end position="23"/>
    </location>
</feature>
<evidence type="ECO:0000256" key="3">
    <source>
        <dbReference type="SAM" id="MobiDB-lite"/>
    </source>
</evidence>
<accession>A0AAU6W481</accession>
<dbReference type="GO" id="GO:0044423">
    <property type="term" value="C:virion component"/>
    <property type="evidence" value="ECO:0007669"/>
    <property type="project" value="UniProtKB-KW"/>
</dbReference>
<gene>
    <name evidence="4" type="ORF">Cygsa01_00250</name>
</gene>
<protein>
    <submittedName>
        <fullName evidence="4">Major head protein</fullName>
    </submittedName>
</protein>
<name>A0AAU6W481_9VIRU</name>
<sequence>MSARMITEAQRQKWQPVLDKEATPSKGLSRADIFSRLLENQEQWCKQNLQEGGVQLNESGEPINQIGVADGVSGAAGSIKTWTPTLIKMAKRLPPNLVAFDFFGVQPMTGPDGQVFALRSRYNDNVGAGEGLVNFNDSEALVNEARTGFSGNGVAQTGDTSGFPLGHIYKKGAGTAAAVPSADPAYGQGMSVTASQQLGSTAAWSKMGITIEKSGVTAKSRGLYADYSHELRQDMLAVHGEDVDSILTEILLQEIQAEMNREFIRTMNVAAEFGYSGTAYDRNAGDTGWDTVRRAGVLNISTDLDGRWALERWKGLLFRIELEANAIAKRTRRGKGNKMITSSNVASAMMLTGMLDFSPALAVQGDLVVDDTGQTYVGKLANGVDVFIDPWAELDYFTIGYKGQGELDAGAIFCPYIPVEMYRANDTDSFQPRMGFKTRYGLIANPFVSKKADGTDLAGKGLGAQENAYFRKVAVLNLTQY</sequence>